<dbReference type="InterPro" id="IPR013083">
    <property type="entry name" value="Znf_RING/FYVE/PHD"/>
</dbReference>
<evidence type="ECO:0000256" key="10">
    <source>
        <dbReference type="SAM" id="MobiDB-lite"/>
    </source>
</evidence>
<comment type="subcellular location">
    <subcellularLocation>
        <location evidence="1">Membrane</location>
    </subcellularLocation>
</comment>
<keyword evidence="7 11" id="KW-0472">Membrane</keyword>
<dbReference type="Proteomes" id="UP000215914">
    <property type="component" value="Unassembled WGS sequence"/>
</dbReference>
<name>A0A9K3DWI5_HELAN</name>
<keyword evidence="2 11" id="KW-0812">Transmembrane</keyword>
<dbReference type="SUPFAM" id="SSF57850">
    <property type="entry name" value="RING/U-box"/>
    <property type="match status" value="1"/>
</dbReference>
<keyword evidence="6 11" id="KW-1133">Transmembrane helix</keyword>
<evidence type="ECO:0000256" key="11">
    <source>
        <dbReference type="SAM" id="Phobius"/>
    </source>
</evidence>
<keyword evidence="3" id="KW-0479">Metal-binding</keyword>
<evidence type="ECO:0000256" key="1">
    <source>
        <dbReference type="ARBA" id="ARBA00004370"/>
    </source>
</evidence>
<evidence type="ECO:0000256" key="8">
    <source>
        <dbReference type="ARBA" id="ARBA00024209"/>
    </source>
</evidence>
<comment type="caution">
    <text evidence="13">The sequence shown here is derived from an EMBL/GenBank/DDBJ whole genome shotgun (WGS) entry which is preliminary data.</text>
</comment>
<evidence type="ECO:0000256" key="6">
    <source>
        <dbReference type="ARBA" id="ARBA00022989"/>
    </source>
</evidence>
<evidence type="ECO:0000259" key="12">
    <source>
        <dbReference type="PROSITE" id="PS50089"/>
    </source>
</evidence>
<dbReference type="Gramene" id="mRNA:HanXRQr2_Chr15g0673541">
    <property type="protein sequence ID" value="CDS:HanXRQr2_Chr15g0673541.1"/>
    <property type="gene ID" value="HanXRQr2_Chr15g0673541"/>
</dbReference>
<dbReference type="PROSITE" id="PS50089">
    <property type="entry name" value="ZF_RING_2"/>
    <property type="match status" value="1"/>
</dbReference>
<feature type="compositionally biased region" description="Polar residues" evidence="10">
    <location>
        <begin position="207"/>
        <end position="216"/>
    </location>
</feature>
<feature type="domain" description="RING-type" evidence="12">
    <location>
        <begin position="120"/>
        <end position="162"/>
    </location>
</feature>
<evidence type="ECO:0000313" key="14">
    <source>
        <dbReference type="Proteomes" id="UP000215914"/>
    </source>
</evidence>
<keyword evidence="4 9" id="KW-0863">Zinc-finger</keyword>
<evidence type="ECO:0000256" key="7">
    <source>
        <dbReference type="ARBA" id="ARBA00023136"/>
    </source>
</evidence>
<sequence length="236" mass="26322">MVCMNFEFFIHPNNSDSLIISNILHADNSMSADSPVMAPWRPYSEHHGGIPDAVLVKILLAIYISLFVFMFLGSFFTRHPYFRNNHRSSSSGLNASILKSLPPVFVYSKTKTETKVVEDCAVCLSEFEESDKCLVLPNCKHCFHSACIHMWFSNHSTCPLCRSPVVIVDQVTTPHPATASSIQTTTTTSEPAVVDVRIDIVPVNVNETEPESQIKSQVEEAEEEEEISINMSQSLV</sequence>
<protein>
    <submittedName>
        <fullName evidence="13">Transcription factor C2H2 family</fullName>
    </submittedName>
</protein>
<reference evidence="13" key="1">
    <citation type="journal article" date="2017" name="Nature">
        <title>The sunflower genome provides insights into oil metabolism, flowering and Asterid evolution.</title>
        <authorList>
            <person name="Badouin H."/>
            <person name="Gouzy J."/>
            <person name="Grassa C.J."/>
            <person name="Murat F."/>
            <person name="Staton S.E."/>
            <person name="Cottret L."/>
            <person name="Lelandais-Briere C."/>
            <person name="Owens G.L."/>
            <person name="Carrere S."/>
            <person name="Mayjonade B."/>
            <person name="Legrand L."/>
            <person name="Gill N."/>
            <person name="Kane N.C."/>
            <person name="Bowers J.E."/>
            <person name="Hubner S."/>
            <person name="Bellec A."/>
            <person name="Berard A."/>
            <person name="Berges H."/>
            <person name="Blanchet N."/>
            <person name="Boniface M.C."/>
            <person name="Brunel D."/>
            <person name="Catrice O."/>
            <person name="Chaidir N."/>
            <person name="Claudel C."/>
            <person name="Donnadieu C."/>
            <person name="Faraut T."/>
            <person name="Fievet G."/>
            <person name="Helmstetter N."/>
            <person name="King M."/>
            <person name="Knapp S.J."/>
            <person name="Lai Z."/>
            <person name="Le Paslier M.C."/>
            <person name="Lippi Y."/>
            <person name="Lorenzon L."/>
            <person name="Mandel J.R."/>
            <person name="Marage G."/>
            <person name="Marchand G."/>
            <person name="Marquand E."/>
            <person name="Bret-Mestries E."/>
            <person name="Morien E."/>
            <person name="Nambeesan S."/>
            <person name="Nguyen T."/>
            <person name="Pegot-Espagnet P."/>
            <person name="Pouilly N."/>
            <person name="Raftis F."/>
            <person name="Sallet E."/>
            <person name="Schiex T."/>
            <person name="Thomas J."/>
            <person name="Vandecasteele C."/>
            <person name="Vares D."/>
            <person name="Vear F."/>
            <person name="Vautrin S."/>
            <person name="Crespi M."/>
            <person name="Mangin B."/>
            <person name="Burke J.M."/>
            <person name="Salse J."/>
            <person name="Munos S."/>
            <person name="Vincourt P."/>
            <person name="Rieseberg L.H."/>
            <person name="Langlade N.B."/>
        </authorList>
    </citation>
    <scope>NUCLEOTIDE SEQUENCE</scope>
    <source>
        <tissue evidence="13">Leaves</tissue>
    </source>
</reference>
<evidence type="ECO:0000256" key="4">
    <source>
        <dbReference type="ARBA" id="ARBA00022771"/>
    </source>
</evidence>
<evidence type="ECO:0000256" key="2">
    <source>
        <dbReference type="ARBA" id="ARBA00022692"/>
    </source>
</evidence>
<comment type="similarity">
    <text evidence="8">Belongs to the RING-type zinc finger family. ATL subfamily.</text>
</comment>
<dbReference type="Gene3D" id="3.30.40.10">
    <property type="entry name" value="Zinc/RING finger domain, C3HC4 (zinc finger)"/>
    <property type="match status" value="1"/>
</dbReference>
<evidence type="ECO:0000256" key="9">
    <source>
        <dbReference type="PROSITE-ProRule" id="PRU00175"/>
    </source>
</evidence>
<evidence type="ECO:0000256" key="3">
    <source>
        <dbReference type="ARBA" id="ARBA00022723"/>
    </source>
</evidence>
<dbReference type="GO" id="GO:0008270">
    <property type="term" value="F:zinc ion binding"/>
    <property type="evidence" value="ECO:0007669"/>
    <property type="project" value="UniProtKB-KW"/>
</dbReference>
<keyword evidence="5" id="KW-0862">Zinc</keyword>
<dbReference type="CDD" id="cd16461">
    <property type="entry name" value="RING-H2_EL5-like"/>
    <property type="match status" value="1"/>
</dbReference>
<organism evidence="13 14">
    <name type="scientific">Helianthus annuus</name>
    <name type="common">Common sunflower</name>
    <dbReference type="NCBI Taxonomy" id="4232"/>
    <lineage>
        <taxon>Eukaryota</taxon>
        <taxon>Viridiplantae</taxon>
        <taxon>Streptophyta</taxon>
        <taxon>Embryophyta</taxon>
        <taxon>Tracheophyta</taxon>
        <taxon>Spermatophyta</taxon>
        <taxon>Magnoliopsida</taxon>
        <taxon>eudicotyledons</taxon>
        <taxon>Gunneridae</taxon>
        <taxon>Pentapetalae</taxon>
        <taxon>asterids</taxon>
        <taxon>campanulids</taxon>
        <taxon>Asterales</taxon>
        <taxon>Asteraceae</taxon>
        <taxon>Asteroideae</taxon>
        <taxon>Heliantheae alliance</taxon>
        <taxon>Heliantheae</taxon>
        <taxon>Helianthus</taxon>
    </lineage>
</organism>
<gene>
    <name evidence="13" type="ORF">HanXRQr2_Chr15g0673541</name>
</gene>
<proteinExistence type="inferred from homology"/>
<dbReference type="AlphaFoldDB" id="A0A9K3DWI5"/>
<evidence type="ECO:0000313" key="13">
    <source>
        <dbReference type="EMBL" id="KAF5762856.1"/>
    </source>
</evidence>
<dbReference type="EMBL" id="MNCJ02000330">
    <property type="protein sequence ID" value="KAF5762856.1"/>
    <property type="molecule type" value="Genomic_DNA"/>
</dbReference>
<accession>A0A9K3DWI5</accession>
<dbReference type="PANTHER" id="PTHR46539">
    <property type="entry name" value="E3 UBIQUITIN-PROTEIN LIGASE ATL42"/>
    <property type="match status" value="1"/>
</dbReference>
<dbReference type="SMART" id="SM00184">
    <property type="entry name" value="RING"/>
    <property type="match status" value="1"/>
</dbReference>
<reference evidence="13" key="2">
    <citation type="submission" date="2020-06" db="EMBL/GenBank/DDBJ databases">
        <title>Helianthus annuus Genome sequencing and assembly Release 2.</title>
        <authorList>
            <person name="Gouzy J."/>
            <person name="Langlade N."/>
            <person name="Munos S."/>
        </authorList>
    </citation>
    <scope>NUCLEOTIDE SEQUENCE</scope>
    <source>
        <tissue evidence="13">Leaves</tissue>
    </source>
</reference>
<feature type="region of interest" description="Disordered" evidence="10">
    <location>
        <begin position="207"/>
        <end position="236"/>
    </location>
</feature>
<dbReference type="Pfam" id="PF13639">
    <property type="entry name" value="zf-RING_2"/>
    <property type="match status" value="1"/>
</dbReference>
<dbReference type="InterPro" id="IPR001841">
    <property type="entry name" value="Znf_RING"/>
</dbReference>
<evidence type="ECO:0000256" key="5">
    <source>
        <dbReference type="ARBA" id="ARBA00022833"/>
    </source>
</evidence>
<keyword evidence="14" id="KW-1185">Reference proteome</keyword>
<dbReference type="PANTHER" id="PTHR46539:SF21">
    <property type="entry name" value="LOW QUALITY PROTEIN: RING-H2 FINGER PROTEIN ATL3-LIKE"/>
    <property type="match status" value="1"/>
</dbReference>
<dbReference type="GO" id="GO:0016020">
    <property type="term" value="C:membrane"/>
    <property type="evidence" value="ECO:0007669"/>
    <property type="project" value="UniProtKB-SubCell"/>
</dbReference>
<feature type="transmembrane region" description="Helical" evidence="11">
    <location>
        <begin position="54"/>
        <end position="77"/>
    </location>
</feature>